<gene>
    <name evidence="3" type="ORF">A2Y68_03350</name>
</gene>
<reference evidence="3 4" key="1">
    <citation type="journal article" date="2016" name="Nat. Commun.">
        <title>Thousands of microbial genomes shed light on interconnected biogeochemical processes in an aquifer system.</title>
        <authorList>
            <person name="Anantharaman K."/>
            <person name="Brown C.T."/>
            <person name="Hug L.A."/>
            <person name="Sharon I."/>
            <person name="Castelle C.J."/>
            <person name="Probst A.J."/>
            <person name="Thomas B.C."/>
            <person name="Singh A."/>
            <person name="Wilkins M.J."/>
            <person name="Karaoz U."/>
            <person name="Brodie E.L."/>
            <person name="Williams K.H."/>
            <person name="Hubbard S.S."/>
            <person name="Banfield J.F."/>
        </authorList>
    </citation>
    <scope>NUCLEOTIDE SEQUENCE [LARGE SCALE GENOMIC DNA]</scope>
</reference>
<dbReference type="EMBL" id="MGFR01000003">
    <property type="protein sequence ID" value="OGM09645.1"/>
    <property type="molecule type" value="Genomic_DNA"/>
</dbReference>
<protein>
    <submittedName>
        <fullName evidence="3">Uncharacterized protein</fullName>
    </submittedName>
</protein>
<evidence type="ECO:0000313" key="4">
    <source>
        <dbReference type="Proteomes" id="UP000176778"/>
    </source>
</evidence>
<sequence length="70" mass="7707">MPELEILHIHTNKISKNSTIYLLFIPLLAFILVLALFVSSQRGRQTASTSSPDVLGDEVKLDNNSTVPAK</sequence>
<dbReference type="Proteomes" id="UP000176778">
    <property type="component" value="Unassembled WGS sequence"/>
</dbReference>
<feature type="region of interest" description="Disordered" evidence="1">
    <location>
        <begin position="42"/>
        <end position="70"/>
    </location>
</feature>
<feature type="compositionally biased region" description="Polar residues" evidence="1">
    <location>
        <begin position="42"/>
        <end position="52"/>
    </location>
</feature>
<comment type="caution">
    <text evidence="3">The sequence shown here is derived from an EMBL/GenBank/DDBJ whole genome shotgun (WGS) entry which is preliminary data.</text>
</comment>
<dbReference type="AlphaFoldDB" id="A0A1F7X5T7"/>
<evidence type="ECO:0000313" key="3">
    <source>
        <dbReference type="EMBL" id="OGM09645.1"/>
    </source>
</evidence>
<evidence type="ECO:0000256" key="1">
    <source>
        <dbReference type="SAM" id="MobiDB-lite"/>
    </source>
</evidence>
<proteinExistence type="predicted"/>
<name>A0A1F7X5T7_9BACT</name>
<keyword evidence="2" id="KW-1133">Transmembrane helix</keyword>
<keyword evidence="2" id="KW-0472">Membrane</keyword>
<feature type="transmembrane region" description="Helical" evidence="2">
    <location>
        <begin position="20"/>
        <end position="38"/>
    </location>
</feature>
<accession>A0A1F7X5T7</accession>
<evidence type="ECO:0000256" key="2">
    <source>
        <dbReference type="SAM" id="Phobius"/>
    </source>
</evidence>
<dbReference type="STRING" id="1802479.A2Y68_03350"/>
<organism evidence="3 4">
    <name type="scientific">Candidatus Woesebacteria bacterium RBG_13_46_13</name>
    <dbReference type="NCBI Taxonomy" id="1802479"/>
    <lineage>
        <taxon>Bacteria</taxon>
        <taxon>Candidatus Woeseibacteriota</taxon>
    </lineage>
</organism>
<keyword evidence="2" id="KW-0812">Transmembrane</keyword>